<evidence type="ECO:0000313" key="2">
    <source>
        <dbReference type="EMBL" id="SNS90455.1"/>
    </source>
</evidence>
<evidence type="ECO:0000313" key="1">
    <source>
        <dbReference type="EMBL" id="SDK15984.1"/>
    </source>
</evidence>
<protein>
    <submittedName>
        <fullName evidence="1">Type VI secretion system protein ImpJ</fullName>
    </submittedName>
</protein>
<organism evidence="1 4">
    <name type="scientific">Pseudomonas delhiensis</name>
    <dbReference type="NCBI Taxonomy" id="366289"/>
    <lineage>
        <taxon>Bacteria</taxon>
        <taxon>Pseudomonadati</taxon>
        <taxon>Pseudomonadota</taxon>
        <taxon>Gammaproteobacteria</taxon>
        <taxon>Pseudomonadales</taxon>
        <taxon>Pseudomonadaceae</taxon>
        <taxon>Pseudomonas</taxon>
    </lineage>
</organism>
<name>A0A239IA55_9PSED</name>
<dbReference type="Proteomes" id="UP000198309">
    <property type="component" value="Unassembled WGS sequence"/>
</dbReference>
<proteinExistence type="predicted"/>
<dbReference type="AlphaFoldDB" id="A0A239IA55"/>
<dbReference type="PANTHER" id="PTHR35566">
    <property type="entry name" value="BLR3599 PROTEIN"/>
    <property type="match status" value="1"/>
</dbReference>
<dbReference type="InterPro" id="IPR010263">
    <property type="entry name" value="T6SS_TssK"/>
</dbReference>
<gene>
    <name evidence="1" type="ORF">SAMN05216189_103043</name>
    <name evidence="2" type="ORF">SAMN06295949_109137</name>
</gene>
<dbReference type="RefSeq" id="WP_089391376.1">
    <property type="nucleotide sequence ID" value="NZ_FNEC01000030.1"/>
</dbReference>
<dbReference type="Proteomes" id="UP000199693">
    <property type="component" value="Unassembled WGS sequence"/>
</dbReference>
<accession>A0A239IA55</accession>
<evidence type="ECO:0000313" key="4">
    <source>
        <dbReference type="Proteomes" id="UP000199693"/>
    </source>
</evidence>
<dbReference type="EMBL" id="FZPC01000009">
    <property type="protein sequence ID" value="SNS90455.1"/>
    <property type="molecule type" value="Genomic_DNA"/>
</dbReference>
<dbReference type="Pfam" id="PF05936">
    <property type="entry name" value="T6SS_VasE"/>
    <property type="match status" value="1"/>
</dbReference>
<dbReference type="EMBL" id="FNEC01000030">
    <property type="protein sequence ID" value="SDK15984.1"/>
    <property type="molecule type" value="Genomic_DNA"/>
</dbReference>
<sequence length="448" mass="49411">MKQAHKIVWTEGMFLRPHHFQQSVSYLERSIADWGMALHGHHWGFLELDVDQAALRQGLVALDAASGVMPDGTYFAFRGAREAPPPLALGESKGGQAVVLALPVQLPGREEVIFAERADSLARHLAYEAEVDDFNAVAVGSAQIQASRLRLRLMPANELNANWIAMGVVRVLERGADNGLRLDAGYIPPTLNCRRDDNLLALQRDLQGLLQQRSQQMGQRLEQAGRAGVSEIADFLLLQLINRHLGQVSHAISLASLHPERLFADWLALAGELATFTPRRMLSAGELPVYDHDDLAGCFGRLQLLLRQGLSVIHEDSALQIPIVERSHGLSVASLANPAMLDDFGFVLAARADLPAESLRTHLPAQLKVAPVQRIRDLVQLQLPGIALQPMPVAPRQIPYHSGFTYFEIERGGELWSQMERSGAFALHVAGHFPGLEMEFWAIRNEQG</sequence>
<keyword evidence="3" id="KW-1185">Reference proteome</keyword>
<dbReference type="PANTHER" id="PTHR35566:SF1">
    <property type="entry name" value="TYPE VI SECRETION SYSTEM BASEPLATE COMPONENT TSSK1"/>
    <property type="match status" value="1"/>
</dbReference>
<evidence type="ECO:0000313" key="3">
    <source>
        <dbReference type="Proteomes" id="UP000198309"/>
    </source>
</evidence>
<reference evidence="1 4" key="1">
    <citation type="submission" date="2016-10" db="EMBL/GenBank/DDBJ databases">
        <authorList>
            <person name="de Groot N.N."/>
        </authorList>
    </citation>
    <scope>NUCLEOTIDE SEQUENCE [LARGE SCALE GENOMIC DNA]</scope>
    <source>
        <strain evidence="1 4">CCM 7361</strain>
    </source>
</reference>
<dbReference type="NCBIfam" id="TIGR03353">
    <property type="entry name" value="VI_chp_4"/>
    <property type="match status" value="1"/>
</dbReference>
<reference evidence="2 3" key="2">
    <citation type="submission" date="2017-06" db="EMBL/GenBank/DDBJ databases">
        <authorList>
            <person name="Varghese N."/>
            <person name="Submissions S."/>
        </authorList>
    </citation>
    <scope>NUCLEOTIDE SEQUENCE [LARGE SCALE GENOMIC DNA]</scope>
    <source>
        <strain evidence="2 3">RLD-1</strain>
    </source>
</reference>